<proteinExistence type="predicted"/>
<dbReference type="EMBL" id="JAWDGP010000218">
    <property type="protein sequence ID" value="KAK3802706.1"/>
    <property type="molecule type" value="Genomic_DNA"/>
</dbReference>
<protein>
    <recommendedName>
        <fullName evidence="1">PiggyBac transposable element-derived protein domain-containing protein</fullName>
    </recommendedName>
</protein>
<gene>
    <name evidence="2" type="ORF">RRG08_001968</name>
</gene>
<feature type="domain" description="PiggyBac transposable element-derived protein" evidence="1">
    <location>
        <begin position="1"/>
        <end position="40"/>
    </location>
</feature>
<evidence type="ECO:0000259" key="1">
    <source>
        <dbReference type="Pfam" id="PF13843"/>
    </source>
</evidence>
<organism evidence="2 3">
    <name type="scientific">Elysia crispata</name>
    <name type="common">lettuce slug</name>
    <dbReference type="NCBI Taxonomy" id="231223"/>
    <lineage>
        <taxon>Eukaryota</taxon>
        <taxon>Metazoa</taxon>
        <taxon>Spiralia</taxon>
        <taxon>Lophotrochozoa</taxon>
        <taxon>Mollusca</taxon>
        <taxon>Gastropoda</taxon>
        <taxon>Heterobranchia</taxon>
        <taxon>Euthyneura</taxon>
        <taxon>Panpulmonata</taxon>
        <taxon>Sacoglossa</taxon>
        <taxon>Placobranchoidea</taxon>
        <taxon>Plakobranchidae</taxon>
        <taxon>Elysia</taxon>
    </lineage>
</organism>
<comment type="caution">
    <text evidence="2">The sequence shown here is derived from an EMBL/GenBank/DDBJ whole genome shotgun (WGS) entry which is preliminary data.</text>
</comment>
<keyword evidence="3" id="KW-1185">Reference proteome</keyword>
<dbReference type="Proteomes" id="UP001283361">
    <property type="component" value="Unassembled WGS sequence"/>
</dbReference>
<accession>A0AAE1BBZ3</accession>
<evidence type="ECO:0000313" key="2">
    <source>
        <dbReference type="EMBL" id="KAK3802706.1"/>
    </source>
</evidence>
<dbReference type="InterPro" id="IPR029526">
    <property type="entry name" value="PGBD"/>
</dbReference>
<sequence>MGGVDKTDQFLQPYDCGTKSMKWTKKIFFHLIQMSLCNAFLLATKDGYKKPLLSFIESVVPSWIFDGQLPKVCVPTDDEVR</sequence>
<reference evidence="2" key="1">
    <citation type="journal article" date="2023" name="G3 (Bethesda)">
        <title>A reference genome for the long-term kleptoplast-retaining sea slug Elysia crispata morphotype clarki.</title>
        <authorList>
            <person name="Eastman K.E."/>
            <person name="Pendleton A.L."/>
            <person name="Shaikh M.A."/>
            <person name="Suttiyut T."/>
            <person name="Ogas R."/>
            <person name="Tomko P."/>
            <person name="Gavelis G."/>
            <person name="Widhalm J.R."/>
            <person name="Wisecaver J.H."/>
        </authorList>
    </citation>
    <scope>NUCLEOTIDE SEQUENCE</scope>
    <source>
        <strain evidence="2">ECLA1</strain>
    </source>
</reference>
<dbReference type="Pfam" id="PF13843">
    <property type="entry name" value="DDE_Tnp_1_7"/>
    <property type="match status" value="1"/>
</dbReference>
<evidence type="ECO:0000313" key="3">
    <source>
        <dbReference type="Proteomes" id="UP001283361"/>
    </source>
</evidence>
<dbReference type="AlphaFoldDB" id="A0AAE1BBZ3"/>
<name>A0AAE1BBZ3_9GAST</name>